<organism evidence="2 3">
    <name type="scientific">Flavobacterium kingsejongi</name>
    <dbReference type="NCBI Taxonomy" id="1678728"/>
    <lineage>
        <taxon>Bacteria</taxon>
        <taxon>Pseudomonadati</taxon>
        <taxon>Bacteroidota</taxon>
        <taxon>Flavobacteriia</taxon>
        <taxon>Flavobacteriales</taxon>
        <taxon>Flavobacteriaceae</taxon>
        <taxon>Flavobacterium</taxon>
    </lineage>
</organism>
<dbReference type="KEGG" id="fki:FK004_07280"/>
<dbReference type="Proteomes" id="UP000244677">
    <property type="component" value="Chromosome"/>
</dbReference>
<dbReference type="EMBL" id="CP020919">
    <property type="protein sequence ID" value="AWG24806.1"/>
    <property type="molecule type" value="Genomic_DNA"/>
</dbReference>
<protein>
    <submittedName>
        <fullName evidence="2">Uncharacterized protein</fullName>
    </submittedName>
</protein>
<gene>
    <name evidence="1" type="ORF">FK004_05975</name>
    <name evidence="2" type="ORF">FK004_07280</name>
</gene>
<dbReference type="AlphaFoldDB" id="A0A2S1LMY8"/>
<reference evidence="2 3" key="1">
    <citation type="submission" date="2017-04" db="EMBL/GenBank/DDBJ databases">
        <title>Complete genome sequence of Flavobacterium kingsejong AJ004.</title>
        <authorList>
            <person name="Lee P.C."/>
        </authorList>
    </citation>
    <scope>NUCLEOTIDE SEQUENCE [LARGE SCALE GENOMIC DNA]</scope>
    <source>
        <strain evidence="2 3">AJ004</strain>
    </source>
</reference>
<dbReference type="RefSeq" id="WP_108736435.1">
    <property type="nucleotide sequence ID" value="NZ_CP020919.1"/>
</dbReference>
<dbReference type="OrthoDB" id="1361774at2"/>
<evidence type="ECO:0000313" key="2">
    <source>
        <dbReference type="EMBL" id="AWG25048.1"/>
    </source>
</evidence>
<sequence length="91" mass="10703">MNKEEIQERLVLLFIVLQFDTQEKAIFTAGERIMINQERGHLLHELDYSDAPTKPVSAEIEEKIKEATRLTGVYDWEPLVQIDKLYKNEIE</sequence>
<evidence type="ECO:0000313" key="1">
    <source>
        <dbReference type="EMBL" id="AWG24806.1"/>
    </source>
</evidence>
<accession>A0A2S1LMY8</accession>
<name>A0A2S1LMY8_9FLAO</name>
<keyword evidence="3" id="KW-1185">Reference proteome</keyword>
<proteinExistence type="predicted"/>
<dbReference type="EMBL" id="CP020919">
    <property type="protein sequence ID" value="AWG25048.1"/>
    <property type="molecule type" value="Genomic_DNA"/>
</dbReference>
<evidence type="ECO:0000313" key="3">
    <source>
        <dbReference type="Proteomes" id="UP000244677"/>
    </source>
</evidence>
<dbReference type="KEGG" id="fki:FK004_05975"/>